<proteinExistence type="predicted"/>
<evidence type="ECO:0000313" key="2">
    <source>
        <dbReference type="Proteomes" id="UP000293823"/>
    </source>
</evidence>
<name>A0A4Q4SHI1_9PLEO</name>
<dbReference type="EMBL" id="PEJP01000011">
    <property type="protein sequence ID" value="RYO70055.1"/>
    <property type="molecule type" value="Genomic_DNA"/>
</dbReference>
<dbReference type="AlphaFoldDB" id="A0A4Q4SHI1"/>
<reference evidence="2" key="1">
    <citation type="journal article" date="2019" name="bioRxiv">
        <title>Genomics, evolutionary history and diagnostics of the Alternaria alternata species group including apple and Asian pear pathotypes.</title>
        <authorList>
            <person name="Armitage A.D."/>
            <person name="Cockerton H.M."/>
            <person name="Sreenivasaprasad S."/>
            <person name="Woodhall J.W."/>
            <person name="Lane C.R."/>
            <person name="Harrison R.J."/>
            <person name="Clarkson J.P."/>
        </authorList>
    </citation>
    <scope>NUCLEOTIDE SEQUENCE [LARGE SCALE GENOMIC DNA]</scope>
    <source>
        <strain evidence="2">RGR 97.0016</strain>
    </source>
</reference>
<protein>
    <submittedName>
        <fullName evidence="1">Uncharacterized protein</fullName>
    </submittedName>
</protein>
<organism evidence="1 2">
    <name type="scientific">Alternaria arborescens</name>
    <dbReference type="NCBI Taxonomy" id="156630"/>
    <lineage>
        <taxon>Eukaryota</taxon>
        <taxon>Fungi</taxon>
        <taxon>Dikarya</taxon>
        <taxon>Ascomycota</taxon>
        <taxon>Pezizomycotina</taxon>
        <taxon>Dothideomycetes</taxon>
        <taxon>Pleosporomycetidae</taxon>
        <taxon>Pleosporales</taxon>
        <taxon>Pleosporineae</taxon>
        <taxon>Pleosporaceae</taxon>
        <taxon>Alternaria</taxon>
        <taxon>Alternaria sect. Alternaria</taxon>
    </lineage>
</organism>
<evidence type="ECO:0000313" key="1">
    <source>
        <dbReference type="EMBL" id="RYO70055.1"/>
    </source>
</evidence>
<dbReference type="Proteomes" id="UP000293823">
    <property type="component" value="Unassembled WGS sequence"/>
</dbReference>
<gene>
    <name evidence="1" type="ORF">AA0113_g3544</name>
</gene>
<comment type="caution">
    <text evidence="1">The sequence shown here is derived from an EMBL/GenBank/DDBJ whole genome shotgun (WGS) entry which is preliminary data.</text>
</comment>
<sequence length="194" mass="21617">MAWTPPNAPPNLLARVSAEQRNAWADGAPLDIASQRQFRQQTTYAFRLNADFTSTSEPIQYKKGMQGQFLGLTEKRMAKIFIRGVTEGDGFRNRHVPLEYIDKGPQWQADVNEWRLDVKLPGRTVFDKRDWTSSSLPGTTVLGKTVTHLISAFLHSPAPGDAEKITDFIRRSSVPGLTMTIINGIKDAGLYGVV</sequence>
<dbReference type="OrthoDB" id="4788824at2759"/>
<keyword evidence="2" id="KW-1185">Reference proteome</keyword>
<accession>A0A4Q4SHI1</accession>